<dbReference type="STRING" id="1441469.A0A225AWX1"/>
<accession>A0A225AWX1</accession>
<organism evidence="2 3">
    <name type="scientific">Talaromyces atroroseus</name>
    <dbReference type="NCBI Taxonomy" id="1441469"/>
    <lineage>
        <taxon>Eukaryota</taxon>
        <taxon>Fungi</taxon>
        <taxon>Dikarya</taxon>
        <taxon>Ascomycota</taxon>
        <taxon>Pezizomycotina</taxon>
        <taxon>Eurotiomycetes</taxon>
        <taxon>Eurotiomycetidae</taxon>
        <taxon>Eurotiales</taxon>
        <taxon>Trichocomaceae</taxon>
        <taxon>Talaromyces</taxon>
        <taxon>Talaromyces sect. Trachyspermi</taxon>
    </lineage>
</organism>
<dbReference type="AlphaFoldDB" id="A0A225AWX1"/>
<dbReference type="SMART" id="SM00513">
    <property type="entry name" value="SAP"/>
    <property type="match status" value="1"/>
</dbReference>
<dbReference type="Gene3D" id="1.10.720.30">
    <property type="entry name" value="SAP domain"/>
    <property type="match status" value="1"/>
</dbReference>
<dbReference type="EMBL" id="LFMY01000008">
    <property type="protein sequence ID" value="OKL58945.1"/>
    <property type="molecule type" value="Genomic_DNA"/>
</dbReference>
<reference evidence="2 3" key="1">
    <citation type="submission" date="2015-06" db="EMBL/GenBank/DDBJ databases">
        <title>Talaromyces atroroseus IBT 11181 draft genome.</title>
        <authorList>
            <person name="Rasmussen K.B."/>
            <person name="Rasmussen S."/>
            <person name="Petersen B."/>
            <person name="Sicheritz-Ponten T."/>
            <person name="Mortensen U.H."/>
            <person name="Thrane U."/>
        </authorList>
    </citation>
    <scope>NUCLEOTIDE SEQUENCE [LARGE SCALE GENOMIC DNA]</scope>
    <source>
        <strain evidence="2 3">IBT 11181</strain>
    </source>
</reference>
<evidence type="ECO:0000313" key="2">
    <source>
        <dbReference type="EMBL" id="OKL58945.1"/>
    </source>
</evidence>
<gene>
    <name evidence="2" type="ORF">UA08_05697</name>
</gene>
<dbReference type="InterPro" id="IPR003034">
    <property type="entry name" value="SAP_dom"/>
</dbReference>
<dbReference type="Pfam" id="PF02037">
    <property type="entry name" value="SAP"/>
    <property type="match status" value="1"/>
</dbReference>
<evidence type="ECO:0000313" key="3">
    <source>
        <dbReference type="Proteomes" id="UP000214365"/>
    </source>
</evidence>
<feature type="domain" description="SAP" evidence="1">
    <location>
        <begin position="51"/>
        <end position="85"/>
    </location>
</feature>
<comment type="caution">
    <text evidence="2">The sequence shown here is derived from an EMBL/GenBank/DDBJ whole genome shotgun (WGS) entry which is preliminary data.</text>
</comment>
<dbReference type="GeneID" id="31005453"/>
<dbReference type="Proteomes" id="UP000214365">
    <property type="component" value="Unassembled WGS sequence"/>
</dbReference>
<sequence length="262" mass="28090">MAAPRSTSLRALRALSQHHTPATTLYCRRRLHITGAYSAQPVDGSDKSAAYGSRTLADLKNECQRRGLRTNGSKSELVDRLSNNDVLYTRAFNIAKTRINGSVFGGPAETRSFNTSRASKAVNDSSTLDFVYMPSIASLEAEPSVSQAVPILGDSSSAYGSESSNQPFGWAPMKPQIHAIGETGPDLAASPMSEVVDNHALDIDPFKLTETVGRSRAGENEMREKKRLLAGQGDEKGVIGELFSGMVDDILGGSKPATRTTK</sequence>
<dbReference type="RefSeq" id="XP_020119066.1">
    <property type="nucleotide sequence ID" value="XM_020267996.1"/>
</dbReference>
<dbReference type="OrthoDB" id="3993201at2759"/>
<evidence type="ECO:0000259" key="1">
    <source>
        <dbReference type="SMART" id="SM00513"/>
    </source>
</evidence>
<dbReference type="InterPro" id="IPR036361">
    <property type="entry name" value="SAP_dom_sf"/>
</dbReference>
<proteinExistence type="predicted"/>
<protein>
    <recommendedName>
        <fullName evidence="1">SAP domain-containing protein</fullName>
    </recommendedName>
</protein>
<dbReference type="SUPFAM" id="SSF68906">
    <property type="entry name" value="SAP domain"/>
    <property type="match status" value="1"/>
</dbReference>
<name>A0A225AWX1_TALAT</name>
<keyword evidence="3" id="KW-1185">Reference proteome</keyword>